<reference evidence="2" key="1">
    <citation type="journal article" date="2020" name="bioRxiv">
        <title>Chromosome-level reference genome of the European wasp spider Argiope bruennichi: a resource for studies on range expansion and evolutionary adaptation.</title>
        <authorList>
            <person name="Sheffer M.M."/>
            <person name="Hoppe A."/>
            <person name="Krehenwinkel H."/>
            <person name="Uhl G."/>
            <person name="Kuss A.W."/>
            <person name="Jensen L."/>
            <person name="Jensen C."/>
            <person name="Gillespie R.G."/>
            <person name="Hoff K.J."/>
            <person name="Prost S."/>
        </authorList>
    </citation>
    <scope>NUCLEOTIDE SEQUENCE</scope>
</reference>
<protein>
    <recommendedName>
        <fullName evidence="4">Histone-lysine N-methyltransferase SETMAR</fullName>
    </recommendedName>
</protein>
<feature type="region of interest" description="Disordered" evidence="1">
    <location>
        <begin position="28"/>
        <end position="62"/>
    </location>
</feature>
<gene>
    <name evidence="2" type="ORF">HNY73_016105</name>
</gene>
<organism evidence="2 3">
    <name type="scientific">Argiope bruennichi</name>
    <name type="common">Wasp spider</name>
    <name type="synonym">Aranea bruennichi</name>
    <dbReference type="NCBI Taxonomy" id="94029"/>
    <lineage>
        <taxon>Eukaryota</taxon>
        <taxon>Metazoa</taxon>
        <taxon>Ecdysozoa</taxon>
        <taxon>Arthropoda</taxon>
        <taxon>Chelicerata</taxon>
        <taxon>Arachnida</taxon>
        <taxon>Araneae</taxon>
        <taxon>Araneomorphae</taxon>
        <taxon>Entelegynae</taxon>
        <taxon>Araneoidea</taxon>
        <taxon>Araneidae</taxon>
        <taxon>Argiope</taxon>
    </lineage>
</organism>
<accession>A0A8T0EIU1</accession>
<sequence>MLTPVSFLHDNARPHSARRTTALLESLQGDVFNPPPTARSGAKRYHSSMRMKEHGSGPSGLMTTKELKDAYRWLKAQAGDLMGKDSKLVKEYDKVPQLVMETMSKNSAKM</sequence>
<comment type="caution">
    <text evidence="2">The sequence shown here is derived from an EMBL/GenBank/DDBJ whole genome shotgun (WGS) entry which is preliminary data.</text>
</comment>
<reference evidence="2" key="2">
    <citation type="submission" date="2020-06" db="EMBL/GenBank/DDBJ databases">
        <authorList>
            <person name="Sheffer M."/>
        </authorList>
    </citation>
    <scope>NUCLEOTIDE SEQUENCE</scope>
</reference>
<evidence type="ECO:0000313" key="3">
    <source>
        <dbReference type="Proteomes" id="UP000807504"/>
    </source>
</evidence>
<dbReference type="AlphaFoldDB" id="A0A8T0EIU1"/>
<dbReference type="Proteomes" id="UP000807504">
    <property type="component" value="Unassembled WGS sequence"/>
</dbReference>
<proteinExistence type="predicted"/>
<dbReference type="EMBL" id="JABXBU010002227">
    <property type="protein sequence ID" value="KAF8773441.1"/>
    <property type="molecule type" value="Genomic_DNA"/>
</dbReference>
<evidence type="ECO:0008006" key="4">
    <source>
        <dbReference type="Google" id="ProtNLM"/>
    </source>
</evidence>
<evidence type="ECO:0000256" key="1">
    <source>
        <dbReference type="SAM" id="MobiDB-lite"/>
    </source>
</evidence>
<keyword evidence="3" id="KW-1185">Reference proteome</keyword>
<evidence type="ECO:0000313" key="2">
    <source>
        <dbReference type="EMBL" id="KAF8773441.1"/>
    </source>
</evidence>
<name>A0A8T0EIU1_ARGBR</name>